<gene>
    <name evidence="1" type="ORF">RCL2_000183600</name>
</gene>
<reference evidence="1" key="1">
    <citation type="submission" date="2019-10" db="EMBL/GenBank/DDBJ databases">
        <title>Conservation and host-specific expression of non-tandemly repeated heterogenous ribosome RNA gene in arbuscular mycorrhizal fungi.</title>
        <authorList>
            <person name="Maeda T."/>
            <person name="Kobayashi Y."/>
            <person name="Nakagawa T."/>
            <person name="Ezawa T."/>
            <person name="Yamaguchi K."/>
            <person name="Bino T."/>
            <person name="Nishimoto Y."/>
            <person name="Shigenobu S."/>
            <person name="Kawaguchi M."/>
        </authorList>
    </citation>
    <scope>NUCLEOTIDE SEQUENCE</scope>
    <source>
        <strain evidence="1">HR1</strain>
    </source>
</reference>
<dbReference type="AlphaFoldDB" id="A0A8H3KV29"/>
<name>A0A8H3KV29_9GLOM</name>
<comment type="caution">
    <text evidence="1">The sequence shown here is derived from an EMBL/GenBank/DDBJ whole genome shotgun (WGS) entry which is preliminary data.</text>
</comment>
<dbReference type="Proteomes" id="UP000615446">
    <property type="component" value="Unassembled WGS sequence"/>
</dbReference>
<organism evidence="1 2">
    <name type="scientific">Rhizophagus clarus</name>
    <dbReference type="NCBI Taxonomy" id="94130"/>
    <lineage>
        <taxon>Eukaryota</taxon>
        <taxon>Fungi</taxon>
        <taxon>Fungi incertae sedis</taxon>
        <taxon>Mucoromycota</taxon>
        <taxon>Glomeromycotina</taxon>
        <taxon>Glomeromycetes</taxon>
        <taxon>Glomerales</taxon>
        <taxon>Glomeraceae</taxon>
        <taxon>Rhizophagus</taxon>
    </lineage>
</organism>
<sequence>MPEKILSETQSIGHDMTIFDKNDTSANDDVHRIRKDSNSVAIMSDTSEFFEIIESLELEEEMNKLQIYLIKNYEEGGKLFLAFKVLKQKNPNKDF</sequence>
<evidence type="ECO:0000313" key="1">
    <source>
        <dbReference type="EMBL" id="GES74354.1"/>
    </source>
</evidence>
<dbReference type="EMBL" id="BLAL01000012">
    <property type="protein sequence ID" value="GES74354.1"/>
    <property type="molecule type" value="Genomic_DNA"/>
</dbReference>
<accession>A0A8H3KV29</accession>
<protein>
    <submittedName>
        <fullName evidence="1">Uncharacterized protein</fullName>
    </submittedName>
</protein>
<proteinExistence type="predicted"/>
<evidence type="ECO:0000313" key="2">
    <source>
        <dbReference type="Proteomes" id="UP000615446"/>
    </source>
</evidence>